<evidence type="ECO:0000256" key="3">
    <source>
        <dbReference type="ARBA" id="ARBA00012334"/>
    </source>
</evidence>
<feature type="compositionally biased region" description="Low complexity" evidence="6">
    <location>
        <begin position="110"/>
        <end position="159"/>
    </location>
</feature>
<proteinExistence type="inferred from homology"/>
<name>A0A2V0PNB1_9CHLO</name>
<dbReference type="PROSITE" id="PS51733">
    <property type="entry name" value="BPL_LPL_CATALYTIC"/>
    <property type="match status" value="1"/>
</dbReference>
<comment type="caution">
    <text evidence="8">The sequence shown here is derived from an EMBL/GenBank/DDBJ whole genome shotgun (WGS) entry which is preliminary data.</text>
</comment>
<dbReference type="PROSITE" id="PS01313">
    <property type="entry name" value="LIPB"/>
    <property type="match status" value="1"/>
</dbReference>
<dbReference type="InterPro" id="IPR020605">
    <property type="entry name" value="Octanoyltransferase_CS"/>
</dbReference>
<dbReference type="AlphaFoldDB" id="A0A2V0PNB1"/>
<dbReference type="HAMAP" id="MF_00013">
    <property type="entry name" value="LipB"/>
    <property type="match status" value="1"/>
</dbReference>
<dbReference type="NCBIfam" id="TIGR00214">
    <property type="entry name" value="lipB"/>
    <property type="match status" value="1"/>
</dbReference>
<accession>A0A2V0PNB1</accession>
<dbReference type="UniPathway" id="UPA00538">
    <property type="reaction ID" value="UER00592"/>
</dbReference>
<dbReference type="STRING" id="307507.A0A2V0PNB1"/>
<feature type="region of interest" description="Disordered" evidence="6">
    <location>
        <begin position="110"/>
        <end position="175"/>
    </location>
</feature>
<dbReference type="GO" id="GO:0009249">
    <property type="term" value="P:protein lipoylation"/>
    <property type="evidence" value="ECO:0007669"/>
    <property type="project" value="InterPro"/>
</dbReference>
<dbReference type="Proteomes" id="UP000247498">
    <property type="component" value="Unassembled WGS sequence"/>
</dbReference>
<organism evidence="8 9">
    <name type="scientific">Raphidocelis subcapitata</name>
    <dbReference type="NCBI Taxonomy" id="307507"/>
    <lineage>
        <taxon>Eukaryota</taxon>
        <taxon>Viridiplantae</taxon>
        <taxon>Chlorophyta</taxon>
        <taxon>core chlorophytes</taxon>
        <taxon>Chlorophyceae</taxon>
        <taxon>CS clade</taxon>
        <taxon>Sphaeropleales</taxon>
        <taxon>Selenastraceae</taxon>
        <taxon>Raphidocelis</taxon>
    </lineage>
</organism>
<dbReference type="InParanoid" id="A0A2V0PNB1"/>
<dbReference type="InterPro" id="IPR004143">
    <property type="entry name" value="BPL_LPL_catalytic"/>
</dbReference>
<feature type="compositionally biased region" description="Pro residues" evidence="6">
    <location>
        <begin position="29"/>
        <end position="42"/>
    </location>
</feature>
<evidence type="ECO:0000313" key="8">
    <source>
        <dbReference type="EMBL" id="GBF99410.1"/>
    </source>
</evidence>
<dbReference type="FunCoup" id="A0A2V0PNB1">
    <property type="interactions" value="338"/>
</dbReference>
<protein>
    <recommendedName>
        <fullName evidence="3">lipoyl(octanoyl) transferase</fullName>
        <ecNumber evidence="3">2.3.1.181</ecNumber>
    </recommendedName>
</protein>
<dbReference type="PANTHER" id="PTHR10993:SF7">
    <property type="entry name" value="LIPOYLTRANSFERASE 2, MITOCHONDRIAL-RELATED"/>
    <property type="match status" value="1"/>
</dbReference>
<evidence type="ECO:0000313" key="9">
    <source>
        <dbReference type="Proteomes" id="UP000247498"/>
    </source>
</evidence>
<evidence type="ECO:0000256" key="2">
    <source>
        <dbReference type="ARBA" id="ARBA00007907"/>
    </source>
</evidence>
<feature type="domain" description="BPL/LPL catalytic" evidence="7">
    <location>
        <begin position="173"/>
        <end position="349"/>
    </location>
</feature>
<evidence type="ECO:0000256" key="1">
    <source>
        <dbReference type="ARBA" id="ARBA00004821"/>
    </source>
</evidence>
<keyword evidence="5" id="KW-0012">Acyltransferase</keyword>
<dbReference type="PANTHER" id="PTHR10993">
    <property type="entry name" value="OCTANOYLTRANSFERASE"/>
    <property type="match status" value="1"/>
</dbReference>
<dbReference type="InterPro" id="IPR045864">
    <property type="entry name" value="aa-tRNA-synth_II/BPL/LPL"/>
</dbReference>
<dbReference type="OrthoDB" id="19908at2759"/>
<feature type="compositionally biased region" description="Gly residues" evidence="6">
    <location>
        <begin position="65"/>
        <end position="79"/>
    </location>
</feature>
<dbReference type="SUPFAM" id="SSF55681">
    <property type="entry name" value="Class II aaRS and biotin synthetases"/>
    <property type="match status" value="1"/>
</dbReference>
<keyword evidence="4 8" id="KW-0808">Transferase</keyword>
<reference evidence="8 9" key="1">
    <citation type="journal article" date="2018" name="Sci. Rep.">
        <title>Raphidocelis subcapitata (=Pseudokirchneriella subcapitata) provides an insight into genome evolution and environmental adaptations in the Sphaeropleales.</title>
        <authorList>
            <person name="Suzuki S."/>
            <person name="Yamaguchi H."/>
            <person name="Nakajima N."/>
            <person name="Kawachi M."/>
        </authorList>
    </citation>
    <scope>NUCLEOTIDE SEQUENCE [LARGE SCALE GENOMIC DNA]</scope>
    <source>
        <strain evidence="8 9">NIES-35</strain>
    </source>
</reference>
<dbReference type="CDD" id="cd16444">
    <property type="entry name" value="LipB"/>
    <property type="match status" value="1"/>
</dbReference>
<dbReference type="InterPro" id="IPR000544">
    <property type="entry name" value="Octanoyltransferase"/>
</dbReference>
<feature type="region of interest" description="Disordered" evidence="6">
    <location>
        <begin position="1"/>
        <end position="80"/>
    </location>
</feature>
<evidence type="ECO:0000256" key="6">
    <source>
        <dbReference type="SAM" id="MobiDB-lite"/>
    </source>
</evidence>
<feature type="compositionally biased region" description="Low complexity" evidence="6">
    <location>
        <begin position="1"/>
        <end position="28"/>
    </location>
</feature>
<feature type="compositionally biased region" description="Gly residues" evidence="6">
    <location>
        <begin position="160"/>
        <end position="172"/>
    </location>
</feature>
<dbReference type="EMBL" id="BDRX01000157">
    <property type="protein sequence ID" value="GBF99410.1"/>
    <property type="molecule type" value="Genomic_DNA"/>
</dbReference>
<dbReference type="EC" id="2.3.1.181" evidence="3"/>
<dbReference type="Gene3D" id="3.30.930.10">
    <property type="entry name" value="Bira Bifunctional Protein, Domain 2"/>
    <property type="match status" value="1"/>
</dbReference>
<dbReference type="Pfam" id="PF21948">
    <property type="entry name" value="LplA-B_cat"/>
    <property type="match status" value="1"/>
</dbReference>
<gene>
    <name evidence="8" type="ORF">Rsub_12242</name>
</gene>
<comment type="similarity">
    <text evidence="2">Belongs to the LipB family.</text>
</comment>
<sequence>MRRPGGAPPQRATAARRTAAAAAATPLRAPQPPRPRTQPRPCPAHCGAPHGGLPPRRRTAVRALGGAGAGSSLSGGGGSREALLFDFSDRLVPYEEAWEWQRRRVDALCGGSSASSASGASSSSASSASGASSSSASSASGASSSSASSASGASSSSGAAAGGGGGGGGGGARDTRDTVILLQHPPVYTLGAGATLAHLRFDPAAPPHPLHRTERGGEVTYHGPGQLVMYPILDLSRHTRDLHWYLRALEEVVARALAEVSGLKGERVEGLTGVWVGGAKLAAIGVRARKWVTFHGLALNVCPDLRPFAAIVPCGIGDRPVGSVRTALAAEAAAAAAAARGSSGGGAAEAAAAEAAAAAAEGGEALLREYRYALVEAFGAVFDLELAPAAPGDAARLLGAGGGASERAAGGGGGAGAGAGAAGAAAAAAADVV</sequence>
<evidence type="ECO:0000256" key="5">
    <source>
        <dbReference type="ARBA" id="ARBA00023315"/>
    </source>
</evidence>
<keyword evidence="9" id="KW-1185">Reference proteome</keyword>
<comment type="pathway">
    <text evidence="1">Protein modification; protein lipoylation via endogenous pathway; protein N(6)-(lipoyl)lysine from octanoyl-[acyl-carrier-protein]: step 1/2.</text>
</comment>
<dbReference type="GO" id="GO:0033819">
    <property type="term" value="F:lipoyl(octanoyl) transferase activity"/>
    <property type="evidence" value="ECO:0007669"/>
    <property type="project" value="UniProtKB-EC"/>
</dbReference>
<evidence type="ECO:0000259" key="7">
    <source>
        <dbReference type="PROSITE" id="PS51733"/>
    </source>
</evidence>
<evidence type="ECO:0000256" key="4">
    <source>
        <dbReference type="ARBA" id="ARBA00022679"/>
    </source>
</evidence>